<evidence type="ECO:0000313" key="2">
    <source>
        <dbReference type="EMBL" id="SVA82751.1"/>
    </source>
</evidence>
<evidence type="ECO:0000256" key="1">
    <source>
        <dbReference type="SAM" id="MobiDB-lite"/>
    </source>
</evidence>
<proteinExistence type="predicted"/>
<dbReference type="EMBL" id="UINC01019531">
    <property type="protein sequence ID" value="SVA82751.1"/>
    <property type="molecule type" value="Genomic_DNA"/>
</dbReference>
<reference evidence="2" key="1">
    <citation type="submission" date="2018-05" db="EMBL/GenBank/DDBJ databases">
        <authorList>
            <person name="Lanie J.A."/>
            <person name="Ng W.-L."/>
            <person name="Kazmierczak K.M."/>
            <person name="Andrzejewski T.M."/>
            <person name="Davidsen T.M."/>
            <person name="Wayne K.J."/>
            <person name="Tettelin H."/>
            <person name="Glass J.I."/>
            <person name="Rusch D."/>
            <person name="Podicherti R."/>
            <person name="Tsui H.-C.T."/>
            <person name="Winkler M.E."/>
        </authorList>
    </citation>
    <scope>NUCLEOTIDE SEQUENCE</scope>
</reference>
<dbReference type="AlphaFoldDB" id="A0A381Z1E4"/>
<name>A0A381Z1E4_9ZZZZ</name>
<gene>
    <name evidence="2" type="ORF">METZ01_LOCUS135605</name>
</gene>
<accession>A0A381Z1E4</accession>
<protein>
    <submittedName>
        <fullName evidence="2">Uncharacterized protein</fullName>
    </submittedName>
</protein>
<sequence>MEPVSSQVISACPGKDRGAGAVDDTHGGLGKGRVLTELVRH</sequence>
<feature type="compositionally biased region" description="Basic and acidic residues" evidence="1">
    <location>
        <begin position="14"/>
        <end position="26"/>
    </location>
</feature>
<feature type="region of interest" description="Disordered" evidence="1">
    <location>
        <begin position="1"/>
        <end position="41"/>
    </location>
</feature>
<organism evidence="2">
    <name type="scientific">marine metagenome</name>
    <dbReference type="NCBI Taxonomy" id="408172"/>
    <lineage>
        <taxon>unclassified sequences</taxon>
        <taxon>metagenomes</taxon>
        <taxon>ecological metagenomes</taxon>
    </lineage>
</organism>